<dbReference type="KEGG" id="tsl:A3L11_02705"/>
<accession>A0A2Z2MVI2</accession>
<dbReference type="EMBL" id="CP015103">
    <property type="protein sequence ID" value="ASJ08193.1"/>
    <property type="molecule type" value="Genomic_DNA"/>
</dbReference>
<evidence type="ECO:0000313" key="2">
    <source>
        <dbReference type="Proteomes" id="UP000250125"/>
    </source>
</evidence>
<reference evidence="1 2" key="1">
    <citation type="submission" date="2016-04" db="EMBL/GenBank/DDBJ databases">
        <title>Complete genome sequence of Thermococcus siculi type strain RG-20.</title>
        <authorList>
            <person name="Oger P.M."/>
        </authorList>
    </citation>
    <scope>NUCLEOTIDE SEQUENCE [LARGE SCALE GENOMIC DNA]</scope>
    <source>
        <strain evidence="1 2">RG-20</strain>
    </source>
</reference>
<dbReference type="RefSeq" id="WP_088855433.1">
    <property type="nucleotide sequence ID" value="NZ_CP015103.1"/>
</dbReference>
<dbReference type="GeneID" id="33317113"/>
<name>A0A2Z2MVI2_9EURY</name>
<dbReference type="Proteomes" id="UP000250125">
    <property type="component" value="Chromosome"/>
</dbReference>
<protein>
    <submittedName>
        <fullName evidence="1">Uncharacterized protein</fullName>
    </submittedName>
</protein>
<dbReference type="AlphaFoldDB" id="A0A2Z2MVI2"/>
<sequence length="115" mass="12281">MRRGASLLLAVLVLLSVVSAGCIGGGNFVYSKGKTISPGETREWPFKGPVNLTIKISSSAPVSVKIVGADGSIFRDFGKTRDVDITVDLPKGRWKVVVENPGDEKAVLDIEIRGR</sequence>
<dbReference type="OrthoDB" id="101009at2157"/>
<proteinExistence type="predicted"/>
<organism evidence="1 2">
    <name type="scientific">Thermococcus siculi</name>
    <dbReference type="NCBI Taxonomy" id="72803"/>
    <lineage>
        <taxon>Archaea</taxon>
        <taxon>Methanobacteriati</taxon>
        <taxon>Methanobacteriota</taxon>
        <taxon>Thermococci</taxon>
        <taxon>Thermococcales</taxon>
        <taxon>Thermococcaceae</taxon>
        <taxon>Thermococcus</taxon>
    </lineage>
</organism>
<gene>
    <name evidence="1" type="ORF">A3L11_02705</name>
</gene>
<evidence type="ECO:0000313" key="1">
    <source>
        <dbReference type="EMBL" id="ASJ08193.1"/>
    </source>
</evidence>
<dbReference type="PROSITE" id="PS51257">
    <property type="entry name" value="PROKAR_LIPOPROTEIN"/>
    <property type="match status" value="1"/>
</dbReference>
<keyword evidence="2" id="KW-1185">Reference proteome</keyword>